<feature type="compositionally biased region" description="Low complexity" evidence="1">
    <location>
        <begin position="1"/>
        <end position="30"/>
    </location>
</feature>
<evidence type="ECO:0000256" key="2">
    <source>
        <dbReference type="SAM" id="Phobius"/>
    </source>
</evidence>
<keyword evidence="2" id="KW-1133">Transmembrane helix</keyword>
<keyword evidence="2" id="KW-0472">Membrane</keyword>
<gene>
    <name evidence="3" type="ORF">A3D26_01500</name>
</gene>
<accession>A0A1G1V5W9</accession>
<dbReference type="EMBL" id="MHBZ01000029">
    <property type="protein sequence ID" value="OGY10814.1"/>
    <property type="molecule type" value="Genomic_DNA"/>
</dbReference>
<evidence type="ECO:0000313" key="3">
    <source>
        <dbReference type="EMBL" id="OGY10814.1"/>
    </source>
</evidence>
<name>A0A1G1V5W9_9BACT</name>
<dbReference type="STRING" id="1797516.A3D26_01500"/>
<feature type="region of interest" description="Disordered" evidence="1">
    <location>
        <begin position="1"/>
        <end position="86"/>
    </location>
</feature>
<organism evidence="3 4">
    <name type="scientific">Candidatus Blackburnbacteria bacterium RIFCSPHIGHO2_02_FULL_44_20</name>
    <dbReference type="NCBI Taxonomy" id="1797516"/>
    <lineage>
        <taxon>Bacteria</taxon>
        <taxon>Candidatus Blackburniibacteriota</taxon>
    </lineage>
</organism>
<keyword evidence="2" id="KW-0812">Transmembrane</keyword>
<evidence type="ECO:0000313" key="4">
    <source>
        <dbReference type="Proteomes" id="UP000178319"/>
    </source>
</evidence>
<dbReference type="AlphaFoldDB" id="A0A1G1V5W9"/>
<proteinExistence type="predicted"/>
<reference evidence="3 4" key="1">
    <citation type="journal article" date="2016" name="Nat. Commun.">
        <title>Thousands of microbial genomes shed light on interconnected biogeochemical processes in an aquifer system.</title>
        <authorList>
            <person name="Anantharaman K."/>
            <person name="Brown C.T."/>
            <person name="Hug L.A."/>
            <person name="Sharon I."/>
            <person name="Castelle C.J."/>
            <person name="Probst A.J."/>
            <person name="Thomas B.C."/>
            <person name="Singh A."/>
            <person name="Wilkins M.J."/>
            <person name="Karaoz U."/>
            <person name="Brodie E.L."/>
            <person name="Williams K.H."/>
            <person name="Hubbard S.S."/>
            <person name="Banfield J.F."/>
        </authorList>
    </citation>
    <scope>NUCLEOTIDE SEQUENCE [LARGE SCALE GENOMIC DNA]</scope>
</reference>
<sequence>MNDNNKNTNPNPASPNPGSTSPSPFGSSKPDSSPSQNKPLFVTEEESTAPPAPVASAPPAFPVPNPALATPSLPSLEPKVEPPKSPTPVLPPIFAGGGGGSSGTLPPVMSVPKKASKAKLIAGLAAVALLVVAIPLAVFVISQNTELREKAADADIGGGGCEADGVVGTTTDGAGCTRNVHSRSDCSTYEGGPYDCPGPQQPVQNPVDAGKQNREDNSDNPDSTGQRCDKDAVIRTTTDSQGCTRNVHTREDCTTYEGGAYNCPATGGGGTSGIGGASGGQSGGSSGQSGACSGIENAGPLVSYPSEGIDLGNQTYANCSVVTDFVGKYGSHAGKAWALERTCKGGVSAACDGQNLITQSADVVQRLLYGYGESACSAWVTEHNTEVKNCQGATQCTGIKIYKYPYNSNNLVSKPYDQKLAPGDPVKLCLVATGPGTPEVNINGSGWRVAQETNSAGERCLQYDIPGDATSMSVEGRL</sequence>
<evidence type="ECO:0000256" key="1">
    <source>
        <dbReference type="SAM" id="MobiDB-lite"/>
    </source>
</evidence>
<protein>
    <submittedName>
        <fullName evidence="3">Uncharacterized protein</fullName>
    </submittedName>
</protein>
<feature type="region of interest" description="Disordered" evidence="1">
    <location>
        <begin position="173"/>
        <end position="231"/>
    </location>
</feature>
<dbReference type="Proteomes" id="UP000178319">
    <property type="component" value="Unassembled WGS sequence"/>
</dbReference>
<feature type="transmembrane region" description="Helical" evidence="2">
    <location>
        <begin position="120"/>
        <end position="141"/>
    </location>
</feature>
<comment type="caution">
    <text evidence="3">The sequence shown here is derived from an EMBL/GenBank/DDBJ whole genome shotgun (WGS) entry which is preliminary data.</text>
</comment>